<evidence type="ECO:0008006" key="3">
    <source>
        <dbReference type="Google" id="ProtNLM"/>
    </source>
</evidence>
<gene>
    <name evidence="1" type="ORF">PVT68_15670</name>
</gene>
<keyword evidence="2" id="KW-1185">Reference proteome</keyword>
<dbReference type="EMBL" id="CP118605">
    <property type="protein sequence ID" value="WGL16198.1"/>
    <property type="molecule type" value="Genomic_DNA"/>
</dbReference>
<sequence length="193" mass="21685">MQDSVMIQKFSEVWRALKNESVRGSVIIAAAEIEDQLEELLKNRFLLCCESSDSLFDGGNAPVGTMSSKIELAYRTGCIGPQLRKSLHILRKLRNDFAHLSQEISFDTQSVKDRTRNLLKLNSDFVELIWTGTRDDIFSVAGITEPPKCEDYFSDMLKNAGYRHTFEIWASAVAGSLAEKCSEIERLEVVGDA</sequence>
<reference evidence="1 2" key="1">
    <citation type="submission" date="2023-02" db="EMBL/GenBank/DDBJ databases">
        <title>Description and genomic characterization of Microbulbifer bruguierae sp. nov., isolated from the sediment of mangrove plant Bruguiera sexangula.</title>
        <authorList>
            <person name="Long M."/>
        </authorList>
    </citation>
    <scope>NUCLEOTIDE SEQUENCE [LARGE SCALE GENOMIC DNA]</scope>
    <source>
        <strain evidence="1 2">H12</strain>
    </source>
</reference>
<accession>A0ABY8NBM7</accession>
<dbReference type="PANTHER" id="PTHR37941">
    <property type="entry name" value="FUMARASE E-RELATED"/>
    <property type="match status" value="1"/>
</dbReference>
<proteinExistence type="predicted"/>
<name>A0ABY8NBM7_9GAMM</name>
<evidence type="ECO:0000313" key="2">
    <source>
        <dbReference type="Proteomes" id="UP001236500"/>
    </source>
</evidence>
<organism evidence="1 2">
    <name type="scientific">Microbulbifer bruguierae</name>
    <dbReference type="NCBI Taxonomy" id="3029061"/>
    <lineage>
        <taxon>Bacteria</taxon>
        <taxon>Pseudomonadati</taxon>
        <taxon>Pseudomonadota</taxon>
        <taxon>Gammaproteobacteria</taxon>
        <taxon>Cellvibrionales</taxon>
        <taxon>Microbulbiferaceae</taxon>
        <taxon>Microbulbifer</taxon>
    </lineage>
</organism>
<dbReference type="InterPro" id="IPR007761">
    <property type="entry name" value="MtlR-like"/>
</dbReference>
<dbReference type="Proteomes" id="UP001236500">
    <property type="component" value="Chromosome"/>
</dbReference>
<dbReference type="SUPFAM" id="SSF158668">
    <property type="entry name" value="MtlR-like"/>
    <property type="match status" value="1"/>
</dbReference>
<dbReference type="RefSeq" id="WP_280319623.1">
    <property type="nucleotide sequence ID" value="NZ_CP118605.1"/>
</dbReference>
<dbReference type="PANTHER" id="PTHR37941:SF1">
    <property type="entry name" value="FUMARASE E-RELATED"/>
    <property type="match status" value="1"/>
</dbReference>
<dbReference type="InterPro" id="IPR038026">
    <property type="entry name" value="MtlR-like_sf"/>
</dbReference>
<protein>
    <recommendedName>
        <fullName evidence="3">DUF4145 domain-containing protein</fullName>
    </recommendedName>
</protein>
<evidence type="ECO:0000313" key="1">
    <source>
        <dbReference type="EMBL" id="WGL16198.1"/>
    </source>
</evidence>
<dbReference type="Gene3D" id="1.20.120.330">
    <property type="entry name" value="Nucleotidyltransferases domain 2"/>
    <property type="match status" value="1"/>
</dbReference>